<dbReference type="InterPro" id="IPR036188">
    <property type="entry name" value="FAD/NAD-bd_sf"/>
</dbReference>
<comment type="caution">
    <text evidence="4">The sequence shown here is derived from an EMBL/GenBank/DDBJ whole genome shotgun (WGS) entry which is preliminary data.</text>
</comment>
<evidence type="ECO:0000313" key="4">
    <source>
        <dbReference type="EMBL" id="MBM7814723.1"/>
    </source>
</evidence>
<dbReference type="Proteomes" id="UP001195724">
    <property type="component" value="Unassembled WGS sequence"/>
</dbReference>
<dbReference type="PANTHER" id="PTHR13847">
    <property type="entry name" value="SARCOSINE DEHYDROGENASE-RELATED"/>
    <property type="match status" value="1"/>
</dbReference>
<name>A0ABS2SES2_9PSEU</name>
<feature type="domain" description="FAD dependent oxidoreductase" evidence="3">
    <location>
        <begin position="7"/>
        <end position="378"/>
    </location>
</feature>
<dbReference type="PANTHER" id="PTHR13847:SF289">
    <property type="entry name" value="GLYCINE OXIDASE"/>
    <property type="match status" value="1"/>
</dbReference>
<feature type="region of interest" description="Disordered" evidence="2">
    <location>
        <begin position="485"/>
        <end position="507"/>
    </location>
</feature>
<keyword evidence="5" id="KW-1185">Reference proteome</keyword>
<proteinExistence type="predicted"/>
<protein>
    <submittedName>
        <fullName evidence="4">Glycine/D-amino acid oxidase-like deaminating enzyme</fullName>
    </submittedName>
</protein>
<evidence type="ECO:0000256" key="2">
    <source>
        <dbReference type="SAM" id="MobiDB-lite"/>
    </source>
</evidence>
<reference evidence="4 5" key="1">
    <citation type="submission" date="2021-01" db="EMBL/GenBank/DDBJ databases">
        <title>Sequencing the genomes of 1000 actinobacteria strains.</title>
        <authorList>
            <person name="Klenk H.-P."/>
        </authorList>
    </citation>
    <scope>NUCLEOTIDE SEQUENCE [LARGE SCALE GENOMIC DNA]</scope>
    <source>
        <strain evidence="4 5">DSM 44581</strain>
    </source>
</reference>
<sequence length="507" mass="53282">MSPGSADVVIVGNGVLGLSTAVRLAYREPRARVAVVGPAARERGASAAAGAMLNCFGEVTAHSSGHPAARARFSIARQALEEWPDWLDFLAELAGPEAAGLRASCVEGTVVVLSARLGQVATDNFAAIGAALAEHGEPHEALAAEDVAGLSPEFPARPSRVLYLPREGGVDARAVMAALAAAARRLGVDLVDATAERLVVDAHRVRGVRLTGGDTVDTGTVVLAAGSAGSALAQAVLPAGAFPPVLHGTGFALLVEPPRPGPRHVLRTPNRAGSCGLHLVPQRASGTLYAGATNIVTPDPTPGPDIASSHSLMRMLCEQLDHHLAARHVHRWLHGVRPVSVDGFPLIGGCSVEGLLFATGTNRDGFHCSPVIATHLTDTVLGAGASDDRFGWFTPERPPIEPTTLRQAIAEATDHDTDAAHETGLALPYWLDEDQLRTAVHQRVRRLYDNLGTALLPEVVRVLRATVDPTRETFLRDYLRAAHAHHPHPAPTTGADNPDTARHRGAR</sequence>
<dbReference type="EMBL" id="JAFBCL010000001">
    <property type="protein sequence ID" value="MBM7814723.1"/>
    <property type="molecule type" value="Genomic_DNA"/>
</dbReference>
<dbReference type="Gene3D" id="3.50.50.60">
    <property type="entry name" value="FAD/NAD(P)-binding domain"/>
    <property type="match status" value="1"/>
</dbReference>
<dbReference type="InterPro" id="IPR006076">
    <property type="entry name" value="FAD-dep_OxRdtase"/>
</dbReference>
<evidence type="ECO:0000259" key="3">
    <source>
        <dbReference type="Pfam" id="PF01266"/>
    </source>
</evidence>
<evidence type="ECO:0000256" key="1">
    <source>
        <dbReference type="ARBA" id="ARBA00023002"/>
    </source>
</evidence>
<gene>
    <name evidence="4" type="ORF">JOE68_005588</name>
</gene>
<keyword evidence="1" id="KW-0560">Oxidoreductase</keyword>
<accession>A0ABS2SES2</accession>
<organism evidence="4 5">
    <name type="scientific">Saccharothrix algeriensis</name>
    <dbReference type="NCBI Taxonomy" id="173560"/>
    <lineage>
        <taxon>Bacteria</taxon>
        <taxon>Bacillati</taxon>
        <taxon>Actinomycetota</taxon>
        <taxon>Actinomycetes</taxon>
        <taxon>Pseudonocardiales</taxon>
        <taxon>Pseudonocardiaceae</taxon>
        <taxon>Saccharothrix</taxon>
    </lineage>
</organism>
<dbReference type="SUPFAM" id="SSF51905">
    <property type="entry name" value="FAD/NAD(P)-binding domain"/>
    <property type="match status" value="1"/>
</dbReference>
<dbReference type="Gene3D" id="3.30.9.10">
    <property type="entry name" value="D-Amino Acid Oxidase, subunit A, domain 2"/>
    <property type="match status" value="1"/>
</dbReference>
<dbReference type="RefSeq" id="WP_204845334.1">
    <property type="nucleotide sequence ID" value="NZ_JAFBCL010000001.1"/>
</dbReference>
<evidence type="ECO:0000313" key="5">
    <source>
        <dbReference type="Proteomes" id="UP001195724"/>
    </source>
</evidence>
<dbReference type="Pfam" id="PF01266">
    <property type="entry name" value="DAO"/>
    <property type="match status" value="1"/>
</dbReference>